<evidence type="ECO:0000256" key="1">
    <source>
        <dbReference type="ARBA" id="ARBA00001965"/>
    </source>
</evidence>
<gene>
    <name evidence="9" type="ORF">SAMN06265360_105263</name>
</gene>
<dbReference type="Gene3D" id="6.10.10.40">
    <property type="entry name" value="Catechol 1,2-dioxygenase multimerisation domain-like"/>
    <property type="match status" value="1"/>
</dbReference>
<feature type="domain" description="Intradiol ring-cleavage dioxygenases" evidence="7">
    <location>
        <begin position="70"/>
        <end position="236"/>
    </location>
</feature>
<keyword evidence="10" id="KW-1185">Reference proteome</keyword>
<dbReference type="InterPro" id="IPR043029">
    <property type="entry name" value="1_2-CTD_multi_dom"/>
</dbReference>
<dbReference type="GO" id="GO:0008199">
    <property type="term" value="F:ferric iron binding"/>
    <property type="evidence" value="ECO:0007669"/>
    <property type="project" value="InterPro"/>
</dbReference>
<reference evidence="9 10" key="1">
    <citation type="submission" date="2017-06" db="EMBL/GenBank/DDBJ databases">
        <authorList>
            <person name="Kim H.J."/>
            <person name="Triplett B.A."/>
        </authorList>
    </citation>
    <scope>NUCLEOTIDE SEQUENCE [LARGE SCALE GENOMIC DNA]</scope>
    <source>
        <strain evidence="9 10">DSM 45207</strain>
    </source>
</reference>
<dbReference type="AlphaFoldDB" id="A0A238W9Z3"/>
<comment type="similarity">
    <text evidence="2">Belongs to the intradiol ring-cleavage dioxygenase family.</text>
</comment>
<dbReference type="GO" id="GO:0018576">
    <property type="term" value="F:catechol 1,2-dioxygenase activity"/>
    <property type="evidence" value="ECO:0007669"/>
    <property type="project" value="InterPro"/>
</dbReference>
<accession>A0A238W9Z3</accession>
<evidence type="ECO:0000256" key="4">
    <source>
        <dbReference type="ARBA" id="ARBA00022964"/>
    </source>
</evidence>
<keyword evidence="6" id="KW-0408">Iron</keyword>
<dbReference type="Proteomes" id="UP000198348">
    <property type="component" value="Unassembled WGS sequence"/>
</dbReference>
<keyword evidence="4 9" id="KW-0223">Dioxygenase</keyword>
<evidence type="ECO:0000259" key="8">
    <source>
        <dbReference type="Pfam" id="PF04444"/>
    </source>
</evidence>
<evidence type="ECO:0000256" key="5">
    <source>
        <dbReference type="ARBA" id="ARBA00023002"/>
    </source>
</evidence>
<evidence type="ECO:0000256" key="2">
    <source>
        <dbReference type="ARBA" id="ARBA00007825"/>
    </source>
</evidence>
<comment type="cofactor">
    <cofactor evidence="1">
        <name>Fe(3+)</name>
        <dbReference type="ChEBI" id="CHEBI:29034"/>
    </cofactor>
</comment>
<dbReference type="OrthoDB" id="9800887at2"/>
<dbReference type="RefSeq" id="WP_089300565.1">
    <property type="nucleotide sequence ID" value="NZ_FZNW01000005.1"/>
</dbReference>
<keyword evidence="3" id="KW-0479">Metal-binding</keyword>
<sequence length="260" mass="29436">MSTERVATVVGDLIKRINDAIDEHEVTYDEYHAAMNYLIRLGEAGEWPLFLDVFFEHTVERLNQGEGGTIEGPYYVPDAPWLERPYVLPQRDDEKGDVLILSGTVRSTGGRPIPGAVLDMWQADADTYYSNVQEGPPPYNLRGRMTADDNGEFEVRTIVPPSYHLPRGGPMEELLNAAGWHDFRPGHLHFIVSADGYTPLITQLYFEGDRYLDSDVASAVKPELVLSLRKHDSPEEMEERGLKKPFFTTSHEFRLKPQDG</sequence>
<evidence type="ECO:0000313" key="10">
    <source>
        <dbReference type="Proteomes" id="UP000198348"/>
    </source>
</evidence>
<feature type="domain" description="Catechol dioxygenase N-terminal" evidence="8">
    <location>
        <begin position="4"/>
        <end position="64"/>
    </location>
</feature>
<dbReference type="InterPro" id="IPR007535">
    <property type="entry name" value="Catechol_dOase_N"/>
</dbReference>
<dbReference type="PANTHER" id="PTHR33711:SF7">
    <property type="entry name" value="INTRADIOL RING-CLEAVAGE DIOXYGENASES DOMAIN-CONTAINING PROTEIN-RELATED"/>
    <property type="match status" value="1"/>
</dbReference>
<protein>
    <submittedName>
        <fullName evidence="9">Catechol 1,2-dioxygenase</fullName>
    </submittedName>
</protein>
<dbReference type="InterPro" id="IPR015889">
    <property type="entry name" value="Intradiol_dOase_core"/>
</dbReference>
<evidence type="ECO:0000259" key="7">
    <source>
        <dbReference type="Pfam" id="PF00775"/>
    </source>
</evidence>
<dbReference type="InterPro" id="IPR000627">
    <property type="entry name" value="Intradiol_dOase_C"/>
</dbReference>
<organism evidence="9 10">
    <name type="scientific">Haloechinothrix alba</name>
    <dbReference type="NCBI Taxonomy" id="664784"/>
    <lineage>
        <taxon>Bacteria</taxon>
        <taxon>Bacillati</taxon>
        <taxon>Actinomycetota</taxon>
        <taxon>Actinomycetes</taxon>
        <taxon>Pseudonocardiales</taxon>
        <taxon>Pseudonocardiaceae</taxon>
        <taxon>Haloechinothrix</taxon>
    </lineage>
</organism>
<proteinExistence type="inferred from homology"/>
<dbReference type="Gene3D" id="2.60.130.10">
    <property type="entry name" value="Aromatic compound dioxygenase"/>
    <property type="match status" value="1"/>
</dbReference>
<dbReference type="GO" id="GO:0009712">
    <property type="term" value="P:catechol-containing compound metabolic process"/>
    <property type="evidence" value="ECO:0007669"/>
    <property type="project" value="InterPro"/>
</dbReference>
<dbReference type="Pfam" id="PF00775">
    <property type="entry name" value="Dioxygenase_C"/>
    <property type="match status" value="1"/>
</dbReference>
<evidence type="ECO:0000256" key="6">
    <source>
        <dbReference type="ARBA" id="ARBA00023004"/>
    </source>
</evidence>
<evidence type="ECO:0000313" key="9">
    <source>
        <dbReference type="EMBL" id="SNR43217.1"/>
    </source>
</evidence>
<dbReference type="Pfam" id="PF04444">
    <property type="entry name" value="Dioxygenase_N"/>
    <property type="match status" value="1"/>
</dbReference>
<keyword evidence="5" id="KW-0560">Oxidoreductase</keyword>
<dbReference type="PANTHER" id="PTHR33711">
    <property type="entry name" value="DIOXYGENASE, PUTATIVE (AFU_ORTHOLOGUE AFUA_2G02910)-RELATED"/>
    <property type="match status" value="1"/>
</dbReference>
<evidence type="ECO:0000256" key="3">
    <source>
        <dbReference type="ARBA" id="ARBA00022723"/>
    </source>
</evidence>
<dbReference type="EMBL" id="FZNW01000005">
    <property type="protein sequence ID" value="SNR43217.1"/>
    <property type="molecule type" value="Genomic_DNA"/>
</dbReference>
<dbReference type="InterPro" id="IPR050770">
    <property type="entry name" value="Intradiol_RC_Dioxygenase"/>
</dbReference>
<dbReference type="SUPFAM" id="SSF49482">
    <property type="entry name" value="Aromatic compound dioxygenase"/>
    <property type="match status" value="1"/>
</dbReference>
<name>A0A238W9Z3_9PSEU</name>